<reference evidence="2 3" key="2">
    <citation type="submission" date="2019-01" db="EMBL/GenBank/DDBJ databases">
        <title>The decoding of complex shrimp genome reveals the adaptation for benthos swimmer, frequently molting mechanism and breeding impact on genome.</title>
        <authorList>
            <person name="Sun Y."/>
            <person name="Gao Y."/>
            <person name="Yu Y."/>
        </authorList>
    </citation>
    <scope>NUCLEOTIDE SEQUENCE [LARGE SCALE GENOMIC DNA]</scope>
    <source>
        <tissue evidence="2">Muscle</tissue>
    </source>
</reference>
<keyword evidence="3" id="KW-1185">Reference proteome</keyword>
<proteinExistence type="predicted"/>
<dbReference type="EMBL" id="QCYY01002521">
    <property type="protein sequence ID" value="ROT69771.1"/>
    <property type="molecule type" value="Genomic_DNA"/>
</dbReference>
<evidence type="ECO:0000313" key="3">
    <source>
        <dbReference type="Proteomes" id="UP000283509"/>
    </source>
</evidence>
<dbReference type="AlphaFoldDB" id="A0A423T003"/>
<dbReference type="STRING" id="6689.A0A423T003"/>
<dbReference type="OrthoDB" id="6357389at2759"/>
<feature type="region of interest" description="Disordered" evidence="1">
    <location>
        <begin position="1"/>
        <end position="33"/>
    </location>
</feature>
<comment type="caution">
    <text evidence="2">The sequence shown here is derived from an EMBL/GenBank/DDBJ whole genome shotgun (WGS) entry which is preliminary data.</text>
</comment>
<dbReference type="Proteomes" id="UP000283509">
    <property type="component" value="Unassembled WGS sequence"/>
</dbReference>
<name>A0A423T003_PENVA</name>
<protein>
    <submittedName>
        <fullName evidence="2">Putative TBC1 domain family member 30</fullName>
    </submittedName>
</protein>
<gene>
    <name evidence="2" type="ORF">C7M84_012018</name>
</gene>
<sequence length="259" mass="29414">MERKSDHSEMAPEMREEKGLHKASRGDLPFENRLHDAPLDTTVINSKNEGQTQEKVTSYLGSSPPACYLPSFASGLAFEYTDSNDSIQNSCTAVCRRSSMVDDLLLSIYRHNRRSDSIEESDTLTEHSTTSETPHAAFQLQTKTVRRCSSGGVVHRRSRLVNKDVAELRLLVVSLQASLSSQCAMLIRELKRRDKLHYRRDQQNDVITAILHALSQKRKIRGWPGLRPSLLSHQHLLTCLASSHTFLQLRLDCTRMTWL</sequence>
<evidence type="ECO:0000256" key="1">
    <source>
        <dbReference type="SAM" id="MobiDB-lite"/>
    </source>
</evidence>
<accession>A0A423T003</accession>
<reference evidence="2 3" key="1">
    <citation type="submission" date="2018-04" db="EMBL/GenBank/DDBJ databases">
        <authorList>
            <person name="Zhang X."/>
            <person name="Yuan J."/>
            <person name="Li F."/>
            <person name="Xiang J."/>
        </authorList>
    </citation>
    <scope>NUCLEOTIDE SEQUENCE [LARGE SCALE GENOMIC DNA]</scope>
    <source>
        <tissue evidence="2">Muscle</tissue>
    </source>
</reference>
<evidence type="ECO:0000313" key="2">
    <source>
        <dbReference type="EMBL" id="ROT69771.1"/>
    </source>
</evidence>
<organism evidence="2 3">
    <name type="scientific">Penaeus vannamei</name>
    <name type="common">Whiteleg shrimp</name>
    <name type="synonym">Litopenaeus vannamei</name>
    <dbReference type="NCBI Taxonomy" id="6689"/>
    <lineage>
        <taxon>Eukaryota</taxon>
        <taxon>Metazoa</taxon>
        <taxon>Ecdysozoa</taxon>
        <taxon>Arthropoda</taxon>
        <taxon>Crustacea</taxon>
        <taxon>Multicrustacea</taxon>
        <taxon>Malacostraca</taxon>
        <taxon>Eumalacostraca</taxon>
        <taxon>Eucarida</taxon>
        <taxon>Decapoda</taxon>
        <taxon>Dendrobranchiata</taxon>
        <taxon>Penaeoidea</taxon>
        <taxon>Penaeidae</taxon>
        <taxon>Penaeus</taxon>
    </lineage>
</organism>